<dbReference type="KEGG" id="msn:LI99_14420"/>
<dbReference type="InterPro" id="IPR001647">
    <property type="entry name" value="HTH_TetR"/>
</dbReference>
<dbReference type="PRINTS" id="PR00455">
    <property type="entry name" value="HTHTETR"/>
</dbReference>
<dbReference type="SUPFAM" id="SSF46689">
    <property type="entry name" value="Homeodomain-like"/>
    <property type="match status" value="1"/>
</dbReference>
<dbReference type="RefSeq" id="WP_011728667.1">
    <property type="nucleotide sequence ID" value="NZ_CP009495.1"/>
</dbReference>
<dbReference type="OMA" id="DNVEAGC"/>
<dbReference type="GO" id="GO:0003677">
    <property type="term" value="F:DNA binding"/>
    <property type="evidence" value="ECO:0007669"/>
    <property type="project" value="UniProtKB-UniRule"/>
</dbReference>
<proteinExistence type="predicted"/>
<organism evidence="4">
    <name type="scientific">Mycolicibacterium smegmatis</name>
    <name type="common">Mycobacterium smegmatis</name>
    <dbReference type="NCBI Taxonomy" id="1772"/>
    <lineage>
        <taxon>Bacteria</taxon>
        <taxon>Bacillati</taxon>
        <taxon>Actinomycetota</taxon>
        <taxon>Actinomycetes</taxon>
        <taxon>Mycobacteriales</taxon>
        <taxon>Mycobacteriaceae</taxon>
        <taxon>Mycolicibacterium</taxon>
    </lineage>
</organism>
<keyword evidence="1" id="KW-0805">Transcription regulation</keyword>
<dbReference type="Gene3D" id="1.10.10.60">
    <property type="entry name" value="Homeodomain-like"/>
    <property type="match status" value="1"/>
</dbReference>
<dbReference type="Pfam" id="PF00440">
    <property type="entry name" value="TetR_N"/>
    <property type="match status" value="1"/>
</dbReference>
<dbReference type="PANTHER" id="PTHR47506:SF7">
    <property type="entry name" value="TRANSCRIPTIONAL REGULATORY PROTEIN"/>
    <property type="match status" value="1"/>
</dbReference>
<dbReference type="PROSITE" id="PS50977">
    <property type="entry name" value="HTH_TETR_2"/>
    <property type="match status" value="1"/>
</dbReference>
<dbReference type="EMBL" id="LR589660">
    <property type="protein sequence ID" value="VTP10894.1"/>
    <property type="molecule type" value="Genomic_DNA"/>
</dbReference>
<gene>
    <name evidence="4" type="primary">ethR_7</name>
    <name evidence="4" type="ORF">BIN_B_05239</name>
</gene>
<dbReference type="AlphaFoldDB" id="A0A653FME9"/>
<dbReference type="PANTHER" id="PTHR47506">
    <property type="entry name" value="TRANSCRIPTIONAL REGULATORY PROTEIN"/>
    <property type="match status" value="1"/>
</dbReference>
<evidence type="ECO:0000313" key="4">
    <source>
        <dbReference type="EMBL" id="VTP10894.1"/>
    </source>
</evidence>
<accession>A0A653FME9</accession>
<keyword evidence="3" id="KW-0804">Transcription</keyword>
<dbReference type="KEGG" id="msh:LI98_14425"/>
<dbReference type="InterPro" id="IPR036271">
    <property type="entry name" value="Tet_transcr_reg_TetR-rel_C_sf"/>
</dbReference>
<keyword evidence="2" id="KW-0238">DNA-binding</keyword>
<evidence type="ECO:0000256" key="1">
    <source>
        <dbReference type="ARBA" id="ARBA00023015"/>
    </source>
</evidence>
<protein>
    <submittedName>
        <fullName evidence="4">HTH-type transcriptional regulator EthR</fullName>
    </submittedName>
</protein>
<evidence type="ECO:0000256" key="3">
    <source>
        <dbReference type="ARBA" id="ARBA00023163"/>
    </source>
</evidence>
<dbReference type="SUPFAM" id="SSF48498">
    <property type="entry name" value="Tetracyclin repressor-like, C-terminal domain"/>
    <property type="match status" value="1"/>
</dbReference>
<sequence length="184" mass="19687">MPRVSREQMQSNRAAVVQAASELIRERGMADVTVDAISARAGLTHGSFHKQFASKQALLLEAICAAVDQRRAAVQKTVEEHGSDAPDVLKDWYLSEEHRDNPATGCAVAALVGHAATVTDDALRDAYCRAVGDLLAMIEDGGTADAFGEVALMVGALELARATKGTPLSARFLESARQRLSRQE</sequence>
<dbReference type="GeneID" id="93457677"/>
<dbReference type="Gene3D" id="1.10.357.10">
    <property type="entry name" value="Tetracycline Repressor, domain 2"/>
    <property type="match status" value="1"/>
</dbReference>
<evidence type="ECO:0000256" key="2">
    <source>
        <dbReference type="ARBA" id="ARBA00023125"/>
    </source>
</evidence>
<dbReference type="InterPro" id="IPR009057">
    <property type="entry name" value="Homeodomain-like_sf"/>
</dbReference>
<reference evidence="4" key="1">
    <citation type="submission" date="2019-05" db="EMBL/GenBank/DDBJ databases">
        <authorList>
            <person name="Naeem R."/>
            <person name="Antony C."/>
            <person name="Guan Q."/>
        </authorList>
    </citation>
    <scope>NUCLEOTIDE SEQUENCE</scope>
    <source>
        <strain evidence="4">1</strain>
    </source>
</reference>
<name>A0A653FME9_MYCSM</name>